<evidence type="ECO:0000256" key="6">
    <source>
        <dbReference type="ARBA" id="ARBA00039449"/>
    </source>
</evidence>
<protein>
    <recommendedName>
        <fullName evidence="6">Alpha N-terminal protein methyltransferase 1</fullName>
        <ecNumber evidence="5">2.1.1.244</ecNumber>
    </recommendedName>
    <alternativeName>
        <fullName evidence="7">X-Pro-Lys N-terminal protein methyltransferase 1</fullName>
    </alternativeName>
</protein>
<dbReference type="Pfam" id="PF05891">
    <property type="entry name" value="Methyltransf_PK"/>
    <property type="match status" value="1"/>
</dbReference>
<comment type="catalytic activity">
    <reaction evidence="9">
        <text>N-terminal L-prolyl-L-prolyl-L-lysyl-[protein] + 2 S-adenosyl-L-methionine = N-terminal N,N-dimethyl-L-prolyl-L-prolyl-L-lysyl-[protein] + 2 S-adenosyl-L-homocysteine + 2 H(+)</text>
        <dbReference type="Rhea" id="RHEA:54736"/>
        <dbReference type="Rhea" id="RHEA-COMP:13787"/>
        <dbReference type="Rhea" id="RHEA-COMP:13974"/>
        <dbReference type="ChEBI" id="CHEBI:15378"/>
        <dbReference type="ChEBI" id="CHEBI:57856"/>
        <dbReference type="ChEBI" id="CHEBI:59789"/>
        <dbReference type="ChEBI" id="CHEBI:138059"/>
        <dbReference type="ChEBI" id="CHEBI:138318"/>
        <dbReference type="EC" id="2.1.1.244"/>
    </reaction>
</comment>
<comment type="catalytic activity">
    <reaction evidence="8">
        <text>N-terminal L-seryl-L-prolyl-L-lysyl-[protein] + 3 S-adenosyl-L-methionine = N-terminal N,N,N-trimethyl-L-seryl-L-prolyl-L-lysyl-[protein] + 3 S-adenosyl-L-homocysteine + 3 H(+)</text>
        <dbReference type="Rhea" id="RHEA:54724"/>
        <dbReference type="Rhea" id="RHEA-COMP:13789"/>
        <dbReference type="Rhea" id="RHEA-COMP:13973"/>
        <dbReference type="ChEBI" id="CHEBI:15378"/>
        <dbReference type="ChEBI" id="CHEBI:57856"/>
        <dbReference type="ChEBI" id="CHEBI:59789"/>
        <dbReference type="ChEBI" id="CHEBI:138061"/>
        <dbReference type="ChEBI" id="CHEBI:138317"/>
        <dbReference type="EC" id="2.1.1.244"/>
    </reaction>
</comment>
<keyword evidence="3" id="KW-0808">Transferase</keyword>
<comment type="catalytic activity">
    <reaction evidence="10">
        <text>N-terminal L-alanyl-L-prolyl-L-lysyl-[protein] + 3 S-adenosyl-L-methionine = N-terminal N,N,N-trimethyl-L-alanyl-L-prolyl-L-lysyl-[protein] + 3 S-adenosyl-L-homocysteine + 3 H(+)</text>
        <dbReference type="Rhea" id="RHEA:54712"/>
        <dbReference type="Rhea" id="RHEA-COMP:13785"/>
        <dbReference type="Rhea" id="RHEA-COMP:13971"/>
        <dbReference type="ChEBI" id="CHEBI:15378"/>
        <dbReference type="ChEBI" id="CHEBI:57856"/>
        <dbReference type="ChEBI" id="CHEBI:59789"/>
        <dbReference type="ChEBI" id="CHEBI:138057"/>
        <dbReference type="ChEBI" id="CHEBI:138315"/>
        <dbReference type="EC" id="2.1.1.244"/>
    </reaction>
</comment>
<dbReference type="EMBL" id="CAVLGL010000013">
    <property type="protein sequence ID" value="CAK1580200.1"/>
    <property type="molecule type" value="Genomic_DNA"/>
</dbReference>
<comment type="caution">
    <text evidence="12">The sequence shown here is derived from an EMBL/GenBank/DDBJ whole genome shotgun (WGS) entry which is preliminary data.</text>
</comment>
<dbReference type="GO" id="GO:0071885">
    <property type="term" value="F:N-terminal protein N-methyltransferase activity"/>
    <property type="evidence" value="ECO:0007669"/>
    <property type="project" value="UniProtKB-EC"/>
</dbReference>
<dbReference type="EC" id="2.1.1.244" evidence="5"/>
<keyword evidence="13" id="KW-1185">Reference proteome</keyword>
<evidence type="ECO:0000256" key="2">
    <source>
        <dbReference type="ARBA" id="ARBA00022603"/>
    </source>
</evidence>
<evidence type="ECO:0000256" key="3">
    <source>
        <dbReference type="ARBA" id="ARBA00022679"/>
    </source>
</evidence>
<dbReference type="SUPFAM" id="SSF53335">
    <property type="entry name" value="S-adenosyl-L-methionine-dependent methyltransferases"/>
    <property type="match status" value="1"/>
</dbReference>
<evidence type="ECO:0000256" key="7">
    <source>
        <dbReference type="ARBA" id="ARBA00043129"/>
    </source>
</evidence>
<proteinExistence type="inferred from homology"/>
<accession>A0AAV1KBK9</accession>
<dbReference type="Proteomes" id="UP001314205">
    <property type="component" value="Unassembled WGS sequence"/>
</dbReference>
<dbReference type="PANTHER" id="PTHR12753:SF0">
    <property type="entry name" value="ALPHA N-TERMINAL PROTEIN METHYLTRANSFERASE 1"/>
    <property type="match status" value="1"/>
</dbReference>
<feature type="binding site" evidence="11">
    <location>
        <position position="67"/>
    </location>
    <ligand>
        <name>S-adenosyl-L-methionine</name>
        <dbReference type="ChEBI" id="CHEBI:59789"/>
    </ligand>
</feature>
<dbReference type="InterPro" id="IPR008576">
    <property type="entry name" value="MeTrfase_NTM1"/>
</dbReference>
<gene>
    <name evidence="12" type="ORF">PARMNEM_LOCUS2035</name>
</gene>
<dbReference type="GO" id="GO:0032259">
    <property type="term" value="P:methylation"/>
    <property type="evidence" value="ECO:0007669"/>
    <property type="project" value="UniProtKB-KW"/>
</dbReference>
<dbReference type="Gene3D" id="3.40.50.150">
    <property type="entry name" value="Vaccinia Virus protein VP39"/>
    <property type="match status" value="1"/>
</dbReference>
<evidence type="ECO:0000256" key="8">
    <source>
        <dbReference type="ARBA" id="ARBA00047306"/>
    </source>
</evidence>
<feature type="binding site" evidence="11">
    <location>
        <position position="127"/>
    </location>
    <ligand>
        <name>S-adenosyl-L-methionine</name>
        <dbReference type="ChEBI" id="CHEBI:59789"/>
    </ligand>
</feature>
<dbReference type="InterPro" id="IPR029063">
    <property type="entry name" value="SAM-dependent_MTases_sf"/>
</dbReference>
<keyword evidence="4 11" id="KW-0949">S-adenosyl-L-methionine</keyword>
<evidence type="ECO:0000256" key="4">
    <source>
        <dbReference type="ARBA" id="ARBA00022691"/>
    </source>
</evidence>
<evidence type="ECO:0000313" key="12">
    <source>
        <dbReference type="EMBL" id="CAK1580200.1"/>
    </source>
</evidence>
<keyword evidence="2" id="KW-0489">Methyltransferase</keyword>
<evidence type="ECO:0000256" key="9">
    <source>
        <dbReference type="ARBA" id="ARBA00047885"/>
    </source>
</evidence>
<evidence type="ECO:0000256" key="5">
    <source>
        <dbReference type="ARBA" id="ARBA00039112"/>
    </source>
</evidence>
<dbReference type="CDD" id="cd02440">
    <property type="entry name" value="AdoMet_MTases"/>
    <property type="match status" value="1"/>
</dbReference>
<dbReference type="AlphaFoldDB" id="A0AAV1KBK9"/>
<evidence type="ECO:0000313" key="13">
    <source>
        <dbReference type="Proteomes" id="UP001314205"/>
    </source>
</evidence>
<dbReference type="PIRSF" id="PIRSF016958">
    <property type="entry name" value="DUF858_MeTrfase_lik"/>
    <property type="match status" value="1"/>
</dbReference>
<feature type="binding site" evidence="11">
    <location>
        <begin position="112"/>
        <end position="113"/>
    </location>
    <ligand>
        <name>S-adenosyl-L-methionine</name>
        <dbReference type="ChEBI" id="CHEBI:59789"/>
    </ligand>
</feature>
<evidence type="ECO:0000256" key="1">
    <source>
        <dbReference type="ARBA" id="ARBA00009059"/>
    </source>
</evidence>
<dbReference type="PANTHER" id="PTHR12753">
    <property type="entry name" value="AD-003 - RELATED"/>
    <property type="match status" value="1"/>
</dbReference>
<sequence>MTQHKLYKNAANYWAKVPATLNGVLGGFGHISDIDIGGSRTFLNHLLTLQDPPNTNIALDCGAGIGRVSKNLLISYFDKVDLVEQDEKFINAAKENIGEDNAKLGTIYHLSLQHFKPEKMYDLIWCQWILGCLNDYDLINFLIRCSKSLTTNGLIIVKENISSSNELDYDEKDYSVTRPYELMLMLFDAACLKIVKTDVQVDFPDEIYSVHMFALKPK</sequence>
<comment type="similarity">
    <text evidence="1">Belongs to the methyltransferase superfamily. NTM1 family.</text>
</comment>
<dbReference type="FunFam" id="3.40.50.150:FF:000025">
    <property type="entry name" value="N-terminal Xaa-Pro-Lys N-methyltransferase 1"/>
    <property type="match status" value="1"/>
</dbReference>
<evidence type="ECO:0000256" key="10">
    <source>
        <dbReference type="ARBA" id="ARBA00048167"/>
    </source>
</evidence>
<organism evidence="12 13">
    <name type="scientific">Parnassius mnemosyne</name>
    <name type="common">clouded apollo</name>
    <dbReference type="NCBI Taxonomy" id="213953"/>
    <lineage>
        <taxon>Eukaryota</taxon>
        <taxon>Metazoa</taxon>
        <taxon>Ecdysozoa</taxon>
        <taxon>Arthropoda</taxon>
        <taxon>Hexapoda</taxon>
        <taxon>Insecta</taxon>
        <taxon>Pterygota</taxon>
        <taxon>Neoptera</taxon>
        <taxon>Endopterygota</taxon>
        <taxon>Lepidoptera</taxon>
        <taxon>Glossata</taxon>
        <taxon>Ditrysia</taxon>
        <taxon>Papilionoidea</taxon>
        <taxon>Papilionidae</taxon>
        <taxon>Parnassiinae</taxon>
        <taxon>Parnassini</taxon>
        <taxon>Parnassius</taxon>
        <taxon>Driopa</taxon>
    </lineage>
</organism>
<name>A0AAV1KBK9_9NEOP</name>
<dbReference type="GO" id="GO:0005737">
    <property type="term" value="C:cytoplasm"/>
    <property type="evidence" value="ECO:0007669"/>
    <property type="project" value="TreeGrafter"/>
</dbReference>
<evidence type="ECO:0000256" key="11">
    <source>
        <dbReference type="PIRSR" id="PIRSR016958-1"/>
    </source>
</evidence>
<feature type="binding site" evidence="11">
    <location>
        <position position="62"/>
    </location>
    <ligand>
        <name>S-adenosyl-L-methionine</name>
        <dbReference type="ChEBI" id="CHEBI:59789"/>
    </ligand>
</feature>
<reference evidence="12 13" key="1">
    <citation type="submission" date="2023-11" db="EMBL/GenBank/DDBJ databases">
        <authorList>
            <person name="Hedman E."/>
            <person name="Englund M."/>
            <person name="Stromberg M."/>
            <person name="Nyberg Akerstrom W."/>
            <person name="Nylinder S."/>
            <person name="Jareborg N."/>
            <person name="Kallberg Y."/>
            <person name="Kronander E."/>
        </authorList>
    </citation>
    <scope>NUCLEOTIDE SEQUENCE [LARGE SCALE GENOMIC DNA]</scope>
</reference>